<organism evidence="3">
    <name type="scientific">Acromyrmex echinatior</name>
    <name type="common">Panamanian leafcutter ant</name>
    <name type="synonym">Acromyrmex octospinosus echinatior</name>
    <dbReference type="NCBI Taxonomy" id="103372"/>
    <lineage>
        <taxon>Eukaryota</taxon>
        <taxon>Metazoa</taxon>
        <taxon>Ecdysozoa</taxon>
        <taxon>Arthropoda</taxon>
        <taxon>Hexapoda</taxon>
        <taxon>Insecta</taxon>
        <taxon>Pterygota</taxon>
        <taxon>Neoptera</taxon>
        <taxon>Endopterygota</taxon>
        <taxon>Hymenoptera</taxon>
        <taxon>Apocrita</taxon>
        <taxon>Aculeata</taxon>
        <taxon>Formicoidea</taxon>
        <taxon>Formicidae</taxon>
        <taxon>Myrmicinae</taxon>
        <taxon>Acromyrmex</taxon>
    </lineage>
</organism>
<dbReference type="AlphaFoldDB" id="F4X5J5"/>
<keyword evidence="3" id="KW-1185">Reference proteome</keyword>
<proteinExistence type="predicted"/>
<name>F4X5J5_ACREC</name>
<dbReference type="Proteomes" id="UP000007755">
    <property type="component" value="Unassembled WGS sequence"/>
</dbReference>
<feature type="region of interest" description="Disordered" evidence="1">
    <location>
        <begin position="1"/>
        <end position="23"/>
    </location>
</feature>
<evidence type="ECO:0000313" key="2">
    <source>
        <dbReference type="EMBL" id="EGI58285.1"/>
    </source>
</evidence>
<feature type="region of interest" description="Disordered" evidence="1">
    <location>
        <begin position="40"/>
        <end position="60"/>
    </location>
</feature>
<accession>F4X5J5</accession>
<gene>
    <name evidence="2" type="ORF">G5I_13629</name>
</gene>
<dbReference type="InParanoid" id="F4X5J5"/>
<evidence type="ECO:0000256" key="1">
    <source>
        <dbReference type="SAM" id="MobiDB-lite"/>
    </source>
</evidence>
<evidence type="ECO:0000313" key="3">
    <source>
        <dbReference type="Proteomes" id="UP000007755"/>
    </source>
</evidence>
<sequence>MRKIPTAKIAAHRSDLGASSSRREQYIQARNSTSYIMMTGRGRATGKPSSGEGKYEKSDEASEEVENFAALITIGRILCLRNPQNIHSRHDTGVIRHENELTKKKKKHGSCEGKTERENDVEGSLNNAVGVIGCLQDADNNVARAAYNSLRIMCTTRRWGSAKVTLLAGCLFLSQRGPHGTQ</sequence>
<reference evidence="2" key="1">
    <citation type="submission" date="2011-02" db="EMBL/GenBank/DDBJ databases">
        <title>The genome of the leaf-cutting ant Acromyrmex echinatior suggests key adaptations to social evolution and fungus farming.</title>
        <authorList>
            <person name="Nygaard S."/>
            <person name="Zhang G."/>
        </authorList>
    </citation>
    <scope>NUCLEOTIDE SEQUENCE</scope>
</reference>
<protein>
    <submittedName>
        <fullName evidence="2">Uncharacterized protein</fullName>
    </submittedName>
</protein>
<dbReference type="EMBL" id="GL888719">
    <property type="protein sequence ID" value="EGI58285.1"/>
    <property type="molecule type" value="Genomic_DNA"/>
</dbReference>